<evidence type="ECO:0000256" key="1">
    <source>
        <dbReference type="SAM" id="MobiDB-lite"/>
    </source>
</evidence>
<evidence type="ECO:0000313" key="3">
    <source>
        <dbReference type="Proteomes" id="UP000070373"/>
    </source>
</evidence>
<protein>
    <submittedName>
        <fullName evidence="2">Uncharacterized protein</fullName>
    </submittedName>
</protein>
<dbReference type="Proteomes" id="UP000070373">
    <property type="component" value="Unassembled WGS sequence"/>
</dbReference>
<sequence>MAKSRPYVRTSEVLGELQAFVSPGKIVLQGGFEPLDLPHLLSARQLSGQGEESLERFSGSTGPTASTPTESPGSPEAGGNTRRAAREHLHMAGIHLLLDVPLVLESIGKAIEKHDPRLLIITGIPSLFYHSDIPRNEAERALDPLLEALPGLA</sequence>
<feature type="compositionally biased region" description="Low complexity" evidence="1">
    <location>
        <begin position="58"/>
        <end position="77"/>
    </location>
</feature>
<reference evidence="2 3" key="1">
    <citation type="journal article" date="2016" name="Sci. Rep.">
        <title>Metabolic traits of an uncultured archaeal lineage -MSBL1- from brine pools of the Red Sea.</title>
        <authorList>
            <person name="Mwirichia R."/>
            <person name="Alam I."/>
            <person name="Rashid M."/>
            <person name="Vinu M."/>
            <person name="Ba-Alawi W."/>
            <person name="Anthony Kamau A."/>
            <person name="Kamanda Ngugi D."/>
            <person name="Goker M."/>
            <person name="Klenk H.P."/>
            <person name="Bajic V."/>
            <person name="Stingl U."/>
        </authorList>
    </citation>
    <scope>NUCLEOTIDE SEQUENCE [LARGE SCALE GENOMIC DNA]</scope>
    <source>
        <strain evidence="2">SCGC-AAA259E17</strain>
    </source>
</reference>
<dbReference type="EMBL" id="LHXN01000088">
    <property type="protein sequence ID" value="KXA92024.1"/>
    <property type="molecule type" value="Genomic_DNA"/>
</dbReference>
<keyword evidence="3" id="KW-1185">Reference proteome</keyword>
<evidence type="ECO:0000313" key="2">
    <source>
        <dbReference type="EMBL" id="KXA92024.1"/>
    </source>
</evidence>
<feature type="region of interest" description="Disordered" evidence="1">
    <location>
        <begin position="47"/>
        <end position="81"/>
    </location>
</feature>
<accession>A0A133UCW1</accession>
<organism evidence="2 3">
    <name type="scientific">candidate division MSBL1 archaeon SCGC-AAA259E17</name>
    <dbReference type="NCBI Taxonomy" id="1698263"/>
    <lineage>
        <taxon>Archaea</taxon>
        <taxon>Methanobacteriati</taxon>
        <taxon>Methanobacteriota</taxon>
        <taxon>candidate division MSBL1</taxon>
    </lineage>
</organism>
<name>A0A133UCW1_9EURY</name>
<dbReference type="AlphaFoldDB" id="A0A133UCW1"/>
<comment type="caution">
    <text evidence="2">The sequence shown here is derived from an EMBL/GenBank/DDBJ whole genome shotgun (WGS) entry which is preliminary data.</text>
</comment>
<gene>
    <name evidence="2" type="ORF">AKJ64_04235</name>
</gene>
<proteinExistence type="predicted"/>